<protein>
    <submittedName>
        <fullName evidence="4">50S ribosomal protein L1</fullName>
    </submittedName>
</protein>
<evidence type="ECO:0000313" key="4">
    <source>
        <dbReference type="EMBL" id="KAF1835336.1"/>
    </source>
</evidence>
<proteinExistence type="inferred from homology"/>
<dbReference type="SUPFAM" id="SSF56808">
    <property type="entry name" value="Ribosomal protein L1"/>
    <property type="match status" value="1"/>
</dbReference>
<accession>A0A6A5KIK8</accession>
<organism evidence="4 5">
    <name type="scientific">Decorospora gaudefroyi</name>
    <dbReference type="NCBI Taxonomy" id="184978"/>
    <lineage>
        <taxon>Eukaryota</taxon>
        <taxon>Fungi</taxon>
        <taxon>Dikarya</taxon>
        <taxon>Ascomycota</taxon>
        <taxon>Pezizomycotina</taxon>
        <taxon>Dothideomycetes</taxon>
        <taxon>Pleosporomycetidae</taxon>
        <taxon>Pleosporales</taxon>
        <taxon>Pleosporineae</taxon>
        <taxon>Pleosporaceae</taxon>
        <taxon>Decorospora</taxon>
    </lineage>
</organism>
<comment type="similarity">
    <text evidence="1">Belongs to the universal ribosomal protein uL1 family.</text>
</comment>
<dbReference type="AlphaFoldDB" id="A0A6A5KIK8"/>
<name>A0A6A5KIK8_9PLEO</name>
<dbReference type="OrthoDB" id="1747252at2759"/>
<dbReference type="FunFam" id="3.40.50.790:FF:000001">
    <property type="entry name" value="50S ribosomal protein L1"/>
    <property type="match status" value="1"/>
</dbReference>
<dbReference type="Pfam" id="PF00687">
    <property type="entry name" value="Ribosomal_L1"/>
    <property type="match status" value="1"/>
</dbReference>
<dbReference type="PANTHER" id="PTHR36427">
    <property type="entry name" value="54S RIBOSOMAL PROTEIN L1, MITOCHONDRIAL"/>
    <property type="match status" value="1"/>
</dbReference>
<dbReference type="InterPro" id="IPR016095">
    <property type="entry name" value="Ribosomal_uL1_3-a/b-sand"/>
</dbReference>
<dbReference type="EMBL" id="ML975288">
    <property type="protein sequence ID" value="KAF1835336.1"/>
    <property type="molecule type" value="Genomic_DNA"/>
</dbReference>
<keyword evidence="5" id="KW-1185">Reference proteome</keyword>
<sequence length="294" mass="32658">MAHTRPLTACLSRLTKSSIAASRLEAPRFAAIPYQTKRCAATKAQPQEKKKKSRNTFLQYDLKRADQFALLDAMRYIRAFEVGRMPTSSKYELHVRIRTLKNGPIIRGFGQLPHPFKTDVRVCVFAAPGSAAAAEAWAAGAALVGEDEIFDQIKQDVIEFDRCICHIDSFPKMIKARLERKLGPRSLLPNAKQKTVVTQVGPSVKSLLGGSGYKERDGVIHMAVGHLGFTPEELQTNVKAFMLWVQRDMRKLGDKLRKEVHEVVLSSTNAPGFSLTGEYRGANSIAPKELRGPL</sequence>
<evidence type="ECO:0000313" key="5">
    <source>
        <dbReference type="Proteomes" id="UP000800040"/>
    </source>
</evidence>
<dbReference type="PANTHER" id="PTHR36427:SF3">
    <property type="entry name" value="LARGE RIBOSOMAL SUBUNIT PROTEIN UL1M"/>
    <property type="match status" value="1"/>
</dbReference>
<dbReference type="Gene3D" id="3.30.190.20">
    <property type="match status" value="1"/>
</dbReference>
<dbReference type="InterPro" id="IPR023674">
    <property type="entry name" value="Ribosomal_uL1-like"/>
</dbReference>
<evidence type="ECO:0000256" key="1">
    <source>
        <dbReference type="ARBA" id="ARBA00010531"/>
    </source>
</evidence>
<dbReference type="CDD" id="cd00403">
    <property type="entry name" value="Ribosomal_L1"/>
    <property type="match status" value="1"/>
</dbReference>
<evidence type="ECO:0000256" key="2">
    <source>
        <dbReference type="ARBA" id="ARBA00022980"/>
    </source>
</evidence>
<dbReference type="GO" id="GO:0005762">
    <property type="term" value="C:mitochondrial large ribosomal subunit"/>
    <property type="evidence" value="ECO:0007669"/>
    <property type="project" value="TreeGrafter"/>
</dbReference>
<reference evidence="4" key="1">
    <citation type="submission" date="2020-01" db="EMBL/GenBank/DDBJ databases">
        <authorList>
            <consortium name="DOE Joint Genome Institute"/>
            <person name="Haridas S."/>
            <person name="Albert R."/>
            <person name="Binder M."/>
            <person name="Bloem J."/>
            <person name="Labutti K."/>
            <person name="Salamov A."/>
            <person name="Andreopoulos B."/>
            <person name="Baker S.E."/>
            <person name="Barry K."/>
            <person name="Bills G."/>
            <person name="Bluhm B.H."/>
            <person name="Cannon C."/>
            <person name="Castanera R."/>
            <person name="Culley D.E."/>
            <person name="Daum C."/>
            <person name="Ezra D."/>
            <person name="Gonzalez J.B."/>
            <person name="Henrissat B."/>
            <person name="Kuo A."/>
            <person name="Liang C."/>
            <person name="Lipzen A."/>
            <person name="Lutzoni F."/>
            <person name="Magnuson J."/>
            <person name="Mondo S."/>
            <person name="Nolan M."/>
            <person name="Ohm R."/>
            <person name="Pangilinan J."/>
            <person name="Park H.-J."/>
            <person name="Ramirez L."/>
            <person name="Alfaro M."/>
            <person name="Sun H."/>
            <person name="Tritt A."/>
            <person name="Yoshinaga Y."/>
            <person name="Zwiers L.-H."/>
            <person name="Turgeon B.G."/>
            <person name="Goodwin S.B."/>
            <person name="Spatafora J.W."/>
            <person name="Crous P.W."/>
            <person name="Grigoriev I.V."/>
        </authorList>
    </citation>
    <scope>NUCLEOTIDE SEQUENCE</scope>
    <source>
        <strain evidence="4">P77</strain>
    </source>
</reference>
<dbReference type="GO" id="GO:0003735">
    <property type="term" value="F:structural constituent of ribosome"/>
    <property type="evidence" value="ECO:0007669"/>
    <property type="project" value="TreeGrafter"/>
</dbReference>
<dbReference type="Gene3D" id="3.40.50.790">
    <property type="match status" value="1"/>
</dbReference>
<keyword evidence="2 4" id="KW-0689">Ribosomal protein</keyword>
<keyword evidence="3" id="KW-0687">Ribonucleoprotein</keyword>
<dbReference type="Proteomes" id="UP000800040">
    <property type="component" value="Unassembled WGS sequence"/>
</dbReference>
<evidence type="ECO:0000256" key="3">
    <source>
        <dbReference type="ARBA" id="ARBA00023274"/>
    </source>
</evidence>
<dbReference type="InterPro" id="IPR028364">
    <property type="entry name" value="Ribosomal_uL1/biogenesis"/>
</dbReference>
<gene>
    <name evidence="4" type="ORF">BDW02DRAFT_568071</name>
</gene>